<reference evidence="2 3" key="1">
    <citation type="journal article" date="2015" name="Genome Biol. Evol.">
        <title>Comparative Genomics of a Bacterivorous Green Alga Reveals Evolutionary Causalities and Consequences of Phago-Mixotrophic Mode of Nutrition.</title>
        <authorList>
            <person name="Burns J.A."/>
            <person name="Paasch A."/>
            <person name="Narechania A."/>
            <person name="Kim E."/>
        </authorList>
    </citation>
    <scope>NUCLEOTIDE SEQUENCE [LARGE SCALE GENOMIC DNA]</scope>
    <source>
        <strain evidence="2 3">PLY_AMNH</strain>
    </source>
</reference>
<dbReference type="AlphaFoldDB" id="A0AAE0BZX9"/>
<protein>
    <recommendedName>
        <fullName evidence="4">SCP domain-containing protein</fullName>
    </recommendedName>
</protein>
<sequence length="465" mass="51210">MEDRVHPHAERVSVHLIRHQTDIRLLVTPCPSNPTPSEAERQLLILSLNRRRIALGLPPVVVDEELSVGARKHCEFLNLNPERVRGGLTAHLEAEGLPGYSVQGALAAKASVISYCAPSQAIELFFASVFHRLPLLSPHLAQVGLGTLTPARDLVGDVRADDTFRSIPSVKAITVLDVQSKLDWTCLSGGVVPVKFPAPGDLDVPLHFGGEVPSPLPASHPSHQLAGFPITLTFFQEWRKTIDLRVAVATLHECVPPPTVGGPESSSVLKDVSKSLSQGQRGREVPCYVLSPERPPECGFGLAIKATVVLLPHHALHPHTDYQATVHVEVDGQKQEHQWSFCTRDDSGSDTLLTAASYHDQVTKHKEAVAQYKQQRDQYDAAVRAHQQHEEQMRAYEEACRAHEMEMALWQADQQANTEVATATQEAIEADYAIAVEEHQAIEASYATALQEHHTRVQRRDDEIG</sequence>
<keyword evidence="3" id="KW-1185">Reference proteome</keyword>
<comment type="caution">
    <text evidence="2">The sequence shown here is derived from an EMBL/GenBank/DDBJ whole genome shotgun (WGS) entry which is preliminary data.</text>
</comment>
<name>A0AAE0BZX9_9CHLO</name>
<accession>A0AAE0BZX9</accession>
<dbReference type="Proteomes" id="UP001190700">
    <property type="component" value="Unassembled WGS sequence"/>
</dbReference>
<dbReference type="EMBL" id="LGRX02030898">
    <property type="protein sequence ID" value="KAK3245219.1"/>
    <property type="molecule type" value="Genomic_DNA"/>
</dbReference>
<evidence type="ECO:0008006" key="4">
    <source>
        <dbReference type="Google" id="ProtNLM"/>
    </source>
</evidence>
<organism evidence="2 3">
    <name type="scientific">Cymbomonas tetramitiformis</name>
    <dbReference type="NCBI Taxonomy" id="36881"/>
    <lineage>
        <taxon>Eukaryota</taxon>
        <taxon>Viridiplantae</taxon>
        <taxon>Chlorophyta</taxon>
        <taxon>Pyramimonadophyceae</taxon>
        <taxon>Pyramimonadales</taxon>
        <taxon>Pyramimonadaceae</taxon>
        <taxon>Cymbomonas</taxon>
    </lineage>
</organism>
<feature type="coiled-coil region" evidence="1">
    <location>
        <begin position="362"/>
        <end position="406"/>
    </location>
</feature>
<evidence type="ECO:0000313" key="3">
    <source>
        <dbReference type="Proteomes" id="UP001190700"/>
    </source>
</evidence>
<proteinExistence type="predicted"/>
<dbReference type="InterPro" id="IPR035940">
    <property type="entry name" value="CAP_sf"/>
</dbReference>
<dbReference type="Gene3D" id="3.40.33.10">
    <property type="entry name" value="CAP"/>
    <property type="match status" value="1"/>
</dbReference>
<evidence type="ECO:0000256" key="1">
    <source>
        <dbReference type="SAM" id="Coils"/>
    </source>
</evidence>
<gene>
    <name evidence="2" type="ORF">CYMTET_45201</name>
</gene>
<keyword evidence="1" id="KW-0175">Coiled coil</keyword>
<evidence type="ECO:0000313" key="2">
    <source>
        <dbReference type="EMBL" id="KAK3245219.1"/>
    </source>
</evidence>